<dbReference type="OrthoDB" id="2559882at2759"/>
<keyword evidence="3" id="KW-1185">Reference proteome</keyword>
<dbReference type="AlphaFoldDB" id="A0A2T2NC99"/>
<accession>A0A2T2NC99</accession>
<organism evidence="2 3">
    <name type="scientific">Corynespora cassiicola Philippines</name>
    <dbReference type="NCBI Taxonomy" id="1448308"/>
    <lineage>
        <taxon>Eukaryota</taxon>
        <taxon>Fungi</taxon>
        <taxon>Dikarya</taxon>
        <taxon>Ascomycota</taxon>
        <taxon>Pezizomycotina</taxon>
        <taxon>Dothideomycetes</taxon>
        <taxon>Pleosporomycetidae</taxon>
        <taxon>Pleosporales</taxon>
        <taxon>Corynesporascaceae</taxon>
        <taxon>Corynespora</taxon>
    </lineage>
</organism>
<evidence type="ECO:0000313" key="3">
    <source>
        <dbReference type="Proteomes" id="UP000240883"/>
    </source>
</evidence>
<evidence type="ECO:0000313" key="2">
    <source>
        <dbReference type="EMBL" id="PSN63053.1"/>
    </source>
</evidence>
<proteinExistence type="predicted"/>
<reference evidence="2 3" key="1">
    <citation type="journal article" date="2018" name="Front. Microbiol.">
        <title>Genome-Wide Analysis of Corynespora cassiicola Leaf Fall Disease Putative Effectors.</title>
        <authorList>
            <person name="Lopez D."/>
            <person name="Ribeiro S."/>
            <person name="Label P."/>
            <person name="Fumanal B."/>
            <person name="Venisse J.S."/>
            <person name="Kohler A."/>
            <person name="de Oliveira R.R."/>
            <person name="Labutti K."/>
            <person name="Lipzen A."/>
            <person name="Lail K."/>
            <person name="Bauer D."/>
            <person name="Ohm R.A."/>
            <person name="Barry K.W."/>
            <person name="Spatafora J."/>
            <person name="Grigoriev I.V."/>
            <person name="Martin F.M."/>
            <person name="Pujade-Renaud V."/>
        </authorList>
    </citation>
    <scope>NUCLEOTIDE SEQUENCE [LARGE SCALE GENOMIC DNA]</scope>
    <source>
        <strain evidence="2 3">Philippines</strain>
    </source>
</reference>
<feature type="region of interest" description="Disordered" evidence="1">
    <location>
        <begin position="1"/>
        <end position="107"/>
    </location>
</feature>
<name>A0A2T2NC99_CORCC</name>
<dbReference type="Proteomes" id="UP000240883">
    <property type="component" value="Unassembled WGS sequence"/>
</dbReference>
<protein>
    <submittedName>
        <fullName evidence="2">Uncharacterized protein</fullName>
    </submittedName>
</protein>
<evidence type="ECO:0000256" key="1">
    <source>
        <dbReference type="SAM" id="MobiDB-lite"/>
    </source>
</evidence>
<dbReference type="EMBL" id="KZ678140">
    <property type="protein sequence ID" value="PSN63053.1"/>
    <property type="molecule type" value="Genomic_DNA"/>
</dbReference>
<feature type="compositionally biased region" description="Polar residues" evidence="1">
    <location>
        <begin position="1"/>
        <end position="13"/>
    </location>
</feature>
<sequence length="107" mass="11196">MQNEHGQGTTHAQGETHVPGKVQQKAPTGLEESLPNKVHDTGSDQGGNTSGRQTHAKEEGGASVVPKPIQRAVPEKLERVLPNAIHNTGDTGGLHRESKGPPTSGTK</sequence>
<gene>
    <name evidence="2" type="ORF">BS50DRAFT_576876</name>
</gene>